<dbReference type="Pfam" id="PF20431">
    <property type="entry name" value="E_motif"/>
    <property type="match status" value="1"/>
</dbReference>
<evidence type="ECO:0000256" key="2">
    <source>
        <dbReference type="PROSITE-ProRule" id="PRU00708"/>
    </source>
</evidence>
<dbReference type="Gene3D" id="1.25.40.10">
    <property type="entry name" value="Tetratricopeptide repeat domain"/>
    <property type="match status" value="3"/>
</dbReference>
<evidence type="ECO:0000313" key="4">
    <source>
        <dbReference type="Proteomes" id="UP001188597"/>
    </source>
</evidence>
<protein>
    <recommendedName>
        <fullName evidence="5">Pentatricopeptide repeat-containing protein</fullName>
    </recommendedName>
</protein>
<dbReference type="InterPro" id="IPR046960">
    <property type="entry name" value="PPR_At4g14850-like_plant"/>
</dbReference>
<dbReference type="FunFam" id="1.25.40.10:FF:000031">
    <property type="entry name" value="Pentatricopeptide repeat-containing protein mitochondrial"/>
    <property type="match status" value="2"/>
</dbReference>
<dbReference type="Pfam" id="PF13041">
    <property type="entry name" value="PPR_2"/>
    <property type="match status" value="1"/>
</dbReference>
<feature type="repeat" description="PPR" evidence="2">
    <location>
        <begin position="178"/>
        <end position="212"/>
    </location>
</feature>
<dbReference type="NCBIfam" id="TIGR00756">
    <property type="entry name" value="PPR"/>
    <property type="match status" value="5"/>
</dbReference>
<reference evidence="3" key="1">
    <citation type="submission" date="2022-12" db="EMBL/GenBank/DDBJ databases">
        <title>Draft genome assemblies for two species of Escallonia (Escalloniales).</title>
        <authorList>
            <person name="Chanderbali A."/>
            <person name="Dervinis C."/>
            <person name="Anghel I."/>
            <person name="Soltis D."/>
            <person name="Soltis P."/>
            <person name="Zapata F."/>
        </authorList>
    </citation>
    <scope>NUCLEOTIDE SEQUENCE</scope>
    <source>
        <strain evidence="3">UCBG64.0493</strain>
        <tissue evidence="3">Leaf</tissue>
    </source>
</reference>
<dbReference type="Pfam" id="PF01535">
    <property type="entry name" value="PPR"/>
    <property type="match status" value="4"/>
</dbReference>
<dbReference type="PANTHER" id="PTHR47926:SF347">
    <property type="entry name" value="PENTATRICOPEPTIDE REPEAT-CONTAINING PROTEIN"/>
    <property type="match status" value="1"/>
</dbReference>
<evidence type="ECO:0008006" key="5">
    <source>
        <dbReference type="Google" id="ProtNLM"/>
    </source>
</evidence>
<dbReference type="InterPro" id="IPR046848">
    <property type="entry name" value="E_motif"/>
</dbReference>
<dbReference type="AlphaFoldDB" id="A0AA89BLJ4"/>
<feature type="repeat" description="PPR" evidence="2">
    <location>
        <begin position="77"/>
        <end position="111"/>
    </location>
</feature>
<keyword evidence="1" id="KW-0677">Repeat</keyword>
<accession>A0AA89BLJ4</accession>
<dbReference type="PANTHER" id="PTHR47926">
    <property type="entry name" value="PENTATRICOPEPTIDE REPEAT-CONTAINING PROTEIN"/>
    <property type="match status" value="1"/>
</dbReference>
<evidence type="ECO:0000256" key="1">
    <source>
        <dbReference type="ARBA" id="ARBA00022737"/>
    </source>
</evidence>
<dbReference type="InterPro" id="IPR011990">
    <property type="entry name" value="TPR-like_helical_dom_sf"/>
</dbReference>
<dbReference type="GO" id="GO:0009451">
    <property type="term" value="P:RNA modification"/>
    <property type="evidence" value="ECO:0007669"/>
    <property type="project" value="InterPro"/>
</dbReference>
<dbReference type="Pfam" id="PF12854">
    <property type="entry name" value="PPR_1"/>
    <property type="match status" value="1"/>
</dbReference>
<dbReference type="FunFam" id="1.25.40.10:FF:000366">
    <property type="entry name" value="Pentatricopeptide (PPR) repeat-containing protein"/>
    <property type="match status" value="1"/>
</dbReference>
<comment type="caution">
    <text evidence="3">The sequence shown here is derived from an EMBL/GenBank/DDBJ whole genome shotgun (WGS) entry which is preliminary data.</text>
</comment>
<feature type="repeat" description="PPR" evidence="2">
    <location>
        <begin position="316"/>
        <end position="351"/>
    </location>
</feature>
<dbReference type="PROSITE" id="PS51375">
    <property type="entry name" value="PPR"/>
    <property type="match status" value="4"/>
</dbReference>
<dbReference type="InterPro" id="IPR002885">
    <property type="entry name" value="PPR_rpt"/>
</dbReference>
<organism evidence="3 4">
    <name type="scientific">Escallonia herrerae</name>
    <dbReference type="NCBI Taxonomy" id="1293975"/>
    <lineage>
        <taxon>Eukaryota</taxon>
        <taxon>Viridiplantae</taxon>
        <taxon>Streptophyta</taxon>
        <taxon>Embryophyta</taxon>
        <taxon>Tracheophyta</taxon>
        <taxon>Spermatophyta</taxon>
        <taxon>Magnoliopsida</taxon>
        <taxon>eudicotyledons</taxon>
        <taxon>Gunneridae</taxon>
        <taxon>Pentapetalae</taxon>
        <taxon>asterids</taxon>
        <taxon>campanulids</taxon>
        <taxon>Escalloniales</taxon>
        <taxon>Escalloniaceae</taxon>
        <taxon>Escallonia</taxon>
    </lineage>
</organism>
<dbReference type="EMBL" id="JAVXUP010000040">
    <property type="protein sequence ID" value="KAK3041162.1"/>
    <property type="molecule type" value="Genomic_DNA"/>
</dbReference>
<name>A0AA89BLJ4_9ASTE</name>
<dbReference type="Proteomes" id="UP001188597">
    <property type="component" value="Unassembled WGS sequence"/>
</dbReference>
<evidence type="ECO:0000313" key="3">
    <source>
        <dbReference type="EMBL" id="KAK3041162.1"/>
    </source>
</evidence>
<dbReference type="SUPFAM" id="SSF48452">
    <property type="entry name" value="TPR-like"/>
    <property type="match status" value="1"/>
</dbReference>
<proteinExistence type="predicted"/>
<keyword evidence="4" id="KW-1185">Reference proteome</keyword>
<feature type="repeat" description="PPR" evidence="2">
    <location>
        <begin position="281"/>
        <end position="315"/>
    </location>
</feature>
<gene>
    <name evidence="3" type="ORF">RJ639_028641</name>
</gene>
<dbReference type="GO" id="GO:0003723">
    <property type="term" value="F:RNA binding"/>
    <property type="evidence" value="ECO:0007669"/>
    <property type="project" value="InterPro"/>
</dbReference>
<sequence>MVKNSVYPDELTYPLVLKSCIVLSDVGFARKIHGQVLKLGFESYDLVGSGLAEMHGKFCDGDSAHARLLFDKMSERDCVVWNLMIAAYSRSGCSIESLKLLVKMVRSGIRADMFTAIASLSSIGELKCLKRGKEMHAHVIRNGSDHQVSVPNSLIDMYCKCGGLVAARQIFDSVTNKTVVSWSSMIKGYACHEQFYDSFSIFMKMKLDGFKVDSITVINVLPACVNVGALEQVKYLHGYSLKGGLNLMQSVNTALLVSYAKCGCIEIARELFDEEEITSKDIITWNSMISAYSKHGNSIQCFELYNQIRHSKLKPDRHTFLGMLTACVNSGCVTEAWECFKEMTEKYGCQPNLEHYACMIDLLGRAGHVKEASELIKSMPFEPDARVLGPLLSACKLHPNTRLAEFAAQRLISMEPKNAGNYILLSNIYAAAGKWDRVAKMRTFLRDRGLKKNPGCSWLEINGKVHEFRVADRSHPLSDDIYAILADIEMETTDFKYRSSGNLL</sequence>